<reference evidence="1 2" key="1">
    <citation type="submission" date="2020-04" db="EMBL/GenBank/DDBJ databases">
        <authorList>
            <person name="Wallbank WR R."/>
            <person name="Pardo Diaz C."/>
            <person name="Kozak K."/>
            <person name="Martin S."/>
            <person name="Jiggins C."/>
            <person name="Moest M."/>
            <person name="Warren A I."/>
            <person name="Byers J.R.P. K."/>
            <person name="Montejo-Kovacevich G."/>
            <person name="Yen C E."/>
        </authorList>
    </citation>
    <scope>NUCLEOTIDE SEQUENCE [LARGE SCALE GENOMIC DNA]</scope>
</reference>
<dbReference type="AlphaFoldDB" id="A0A8S0YMZ2"/>
<evidence type="ECO:0000313" key="1">
    <source>
        <dbReference type="EMBL" id="CAB3219943.1"/>
    </source>
</evidence>
<dbReference type="OrthoDB" id="103454at2759"/>
<sequence length="87" mass="9820">MGYSSSSIMFNSKLELKGAQRAVTDISQAETQAKNNQKFKDRELKIDRAGFKDVGKINDRCMIRIKKVLEFIIVCFIKLGNNDSGFA</sequence>
<comment type="caution">
    <text evidence="1">The sequence shown here is derived from an EMBL/GenBank/DDBJ whole genome shotgun (WGS) entry which is preliminary data.</text>
</comment>
<accession>A0A8S0YMZ2</accession>
<dbReference type="EMBL" id="CADEBD010000024">
    <property type="protein sequence ID" value="CAB3219943.1"/>
    <property type="molecule type" value="Genomic_DNA"/>
</dbReference>
<dbReference type="Proteomes" id="UP000494256">
    <property type="component" value="Unassembled WGS sequence"/>
</dbReference>
<proteinExistence type="predicted"/>
<gene>
    <name evidence="1" type="ORF">APLA_LOCUS95</name>
</gene>
<evidence type="ECO:0000313" key="2">
    <source>
        <dbReference type="Proteomes" id="UP000494256"/>
    </source>
</evidence>
<name>A0A8S0YMZ2_ARCPL</name>
<protein>
    <submittedName>
        <fullName evidence="1">Uncharacterized protein</fullName>
    </submittedName>
</protein>
<organism evidence="1 2">
    <name type="scientific">Arctia plantaginis</name>
    <name type="common">Wood tiger moth</name>
    <name type="synonym">Phalaena plantaginis</name>
    <dbReference type="NCBI Taxonomy" id="874455"/>
    <lineage>
        <taxon>Eukaryota</taxon>
        <taxon>Metazoa</taxon>
        <taxon>Ecdysozoa</taxon>
        <taxon>Arthropoda</taxon>
        <taxon>Hexapoda</taxon>
        <taxon>Insecta</taxon>
        <taxon>Pterygota</taxon>
        <taxon>Neoptera</taxon>
        <taxon>Endopterygota</taxon>
        <taxon>Lepidoptera</taxon>
        <taxon>Glossata</taxon>
        <taxon>Ditrysia</taxon>
        <taxon>Noctuoidea</taxon>
        <taxon>Erebidae</taxon>
        <taxon>Arctiinae</taxon>
        <taxon>Arctia</taxon>
    </lineage>
</organism>